<dbReference type="PANTHER" id="PTHR48475">
    <property type="entry name" value="RIBONUCLEASE H"/>
    <property type="match status" value="1"/>
</dbReference>
<gene>
    <name evidence="3" type="ORF">CXB51_028702</name>
</gene>
<keyword evidence="4" id="KW-1185">Reference proteome</keyword>
<dbReference type="Pfam" id="PF13456">
    <property type="entry name" value="RVT_3"/>
    <property type="match status" value="1"/>
</dbReference>
<dbReference type="EMBL" id="JAHUZN010000011">
    <property type="protein sequence ID" value="KAG8478861.1"/>
    <property type="molecule type" value="Genomic_DNA"/>
</dbReference>
<proteinExistence type="predicted"/>
<dbReference type="SUPFAM" id="SSF53098">
    <property type="entry name" value="Ribonuclease H-like"/>
    <property type="match status" value="2"/>
</dbReference>
<dbReference type="AlphaFoldDB" id="A0A8J5YF46"/>
<evidence type="ECO:0000259" key="1">
    <source>
        <dbReference type="PROSITE" id="PS50879"/>
    </source>
</evidence>
<evidence type="ECO:0000313" key="3">
    <source>
        <dbReference type="EMBL" id="KAG8478861.1"/>
    </source>
</evidence>
<dbReference type="CDD" id="cd09279">
    <property type="entry name" value="RNase_HI_like"/>
    <property type="match status" value="1"/>
</dbReference>
<feature type="domain" description="Integrase catalytic" evidence="2">
    <location>
        <begin position="284"/>
        <end position="445"/>
    </location>
</feature>
<dbReference type="InterPro" id="IPR036397">
    <property type="entry name" value="RNaseH_sf"/>
</dbReference>
<dbReference type="InterPro" id="IPR002156">
    <property type="entry name" value="RNaseH_domain"/>
</dbReference>
<accession>A0A8J5YF46</accession>
<evidence type="ECO:0000259" key="2">
    <source>
        <dbReference type="PROSITE" id="PS50994"/>
    </source>
</evidence>
<comment type="caution">
    <text evidence="3">The sequence shown here is derived from an EMBL/GenBank/DDBJ whole genome shotgun (WGS) entry which is preliminary data.</text>
</comment>
<name>A0A8J5YF46_9ROSI</name>
<dbReference type="Pfam" id="PF00665">
    <property type="entry name" value="rve"/>
    <property type="match status" value="1"/>
</dbReference>
<dbReference type="PANTHER" id="PTHR48475:SF1">
    <property type="entry name" value="RNASE H TYPE-1 DOMAIN-CONTAINING PROTEIN"/>
    <property type="match status" value="1"/>
</dbReference>
<dbReference type="Proteomes" id="UP000701853">
    <property type="component" value="Chromosome 11"/>
</dbReference>
<organism evidence="3 4">
    <name type="scientific">Gossypium anomalum</name>
    <dbReference type="NCBI Taxonomy" id="47600"/>
    <lineage>
        <taxon>Eukaryota</taxon>
        <taxon>Viridiplantae</taxon>
        <taxon>Streptophyta</taxon>
        <taxon>Embryophyta</taxon>
        <taxon>Tracheophyta</taxon>
        <taxon>Spermatophyta</taxon>
        <taxon>Magnoliopsida</taxon>
        <taxon>eudicotyledons</taxon>
        <taxon>Gunneridae</taxon>
        <taxon>Pentapetalae</taxon>
        <taxon>rosids</taxon>
        <taxon>malvids</taxon>
        <taxon>Malvales</taxon>
        <taxon>Malvaceae</taxon>
        <taxon>Malvoideae</taxon>
        <taxon>Gossypium</taxon>
    </lineage>
</organism>
<dbReference type="GO" id="GO:0015074">
    <property type="term" value="P:DNA integration"/>
    <property type="evidence" value="ECO:0007669"/>
    <property type="project" value="InterPro"/>
</dbReference>
<dbReference type="Gene3D" id="1.10.340.70">
    <property type="match status" value="1"/>
</dbReference>
<dbReference type="OrthoDB" id="1734717at2759"/>
<dbReference type="GO" id="GO:0003676">
    <property type="term" value="F:nucleic acid binding"/>
    <property type="evidence" value="ECO:0007669"/>
    <property type="project" value="InterPro"/>
</dbReference>
<dbReference type="PROSITE" id="PS50879">
    <property type="entry name" value="RNASE_H_1"/>
    <property type="match status" value="1"/>
</dbReference>
<dbReference type="Gene3D" id="3.30.420.10">
    <property type="entry name" value="Ribonuclease H-like superfamily/Ribonuclease H"/>
    <property type="match status" value="2"/>
</dbReference>
<dbReference type="Pfam" id="PF17921">
    <property type="entry name" value="Integrase_H2C2"/>
    <property type="match status" value="1"/>
</dbReference>
<feature type="domain" description="RNase H type-1" evidence="1">
    <location>
        <begin position="33"/>
        <end position="162"/>
    </location>
</feature>
<evidence type="ECO:0000313" key="4">
    <source>
        <dbReference type="Proteomes" id="UP000701853"/>
    </source>
</evidence>
<dbReference type="GO" id="GO:0004523">
    <property type="term" value="F:RNA-DNA hybrid ribonuclease activity"/>
    <property type="evidence" value="ECO:0007669"/>
    <property type="project" value="InterPro"/>
</dbReference>
<dbReference type="InterPro" id="IPR041588">
    <property type="entry name" value="Integrase_H2C2"/>
</dbReference>
<dbReference type="InterPro" id="IPR001584">
    <property type="entry name" value="Integrase_cat-core"/>
</dbReference>
<sequence length="518" mass="59870">MARWQILLLEFDIVYVSQKAIKGTAIVEFCNYRRLSLELSFDGASNVVGNGTEAVLVSPNGDYFPFTCKLDFDCTNNMAEYEACIMGLQAAIERGIRTLEVYGDSALVIYQLKGEWEIRNPKLINYRKIVLGLLEEFDDITFNYIPRDENQMADALATLASMIRDILRYVRDRRYPEQATENDKRTLRRLACDYVLDGDILYKKRKDQVLLRCVDAVEAKLILEEVHEGVCGTHANGFTMARQIMRFGYYWFTMEGDCINYTKKCHKCQIYGDKIHVPPSPLHIMTSPWPFSMWGMDVIRPISPKASTGHRFIFVVIDYFTKLVEAASYANVTKSAVSRFLKKEIICQYGIPERIISDNVLNLNNRTIAEVCSQFKIKHHNSSPYRPKMNGAVEAANKNIKKIVGKMTKTYRDWHEKLPFALLAYRTSIRTSTGATPFSLVYGIEAVLPIEVEIPSLQILSEIKLDEAEWIQSRYDQLNLIEEKRLKAIRHGQMYQKRMMRAYDKKVRPREFHEGILF</sequence>
<dbReference type="InterPro" id="IPR012337">
    <property type="entry name" value="RNaseH-like_sf"/>
</dbReference>
<reference evidence="3 4" key="1">
    <citation type="journal article" date="2021" name="bioRxiv">
        <title>The Gossypium anomalum genome as a resource for cotton improvement and evolutionary analysis of hybrid incompatibility.</title>
        <authorList>
            <person name="Grover C.E."/>
            <person name="Yuan D."/>
            <person name="Arick M.A."/>
            <person name="Miller E.R."/>
            <person name="Hu G."/>
            <person name="Peterson D.G."/>
            <person name="Wendel J.F."/>
            <person name="Udall J.A."/>
        </authorList>
    </citation>
    <scope>NUCLEOTIDE SEQUENCE [LARGE SCALE GENOMIC DNA]</scope>
    <source>
        <strain evidence="3">JFW-Udall</strain>
        <tissue evidence="3">Leaf</tissue>
    </source>
</reference>
<dbReference type="PROSITE" id="PS50994">
    <property type="entry name" value="INTEGRASE"/>
    <property type="match status" value="1"/>
</dbReference>
<protein>
    <submittedName>
        <fullName evidence="3">Uncharacterized protein</fullName>
    </submittedName>
</protein>